<evidence type="ECO:0000313" key="2">
    <source>
        <dbReference type="EMBL" id="KMQ75346.1"/>
    </source>
</evidence>
<dbReference type="STRING" id="1658765.Msub_11548"/>
<evidence type="ECO:0000313" key="3">
    <source>
        <dbReference type="EMBL" id="KMQ77000.1"/>
    </source>
</evidence>
<sequence length="176" mass="19008">MTETCTTDASPVLPRVAARRRLLNTVADLQRQRRTAVPGPLICVAMNAANEQDKAKVANNLAGLQTTGYLDVQPLRDNPDRTGFQLTPWGREQLALAAGKAKPTVEKSLDTPATTHTSNAPEPAKPSIEMACLLCELAEVLSAQIAAAQKANNLAEVRRLMALGRRLIDTEKELSQ</sequence>
<name>A0A0J7JC03_9GAMM</name>
<dbReference type="Proteomes" id="UP000036102">
    <property type="component" value="Unassembled WGS sequence"/>
</dbReference>
<dbReference type="EMBL" id="LFBU01000001">
    <property type="protein sequence ID" value="KMQ77000.1"/>
    <property type="molecule type" value="Genomic_DNA"/>
</dbReference>
<reference evidence="2 4" key="1">
    <citation type="submission" date="2015-06" db="EMBL/GenBank/DDBJ databases">
        <title>Marinobacter subterrani, a genetically tractable neutrophilic iron-oxidizing strain isolated from the Soudan Iron Mine.</title>
        <authorList>
            <person name="Bonis B.M."/>
            <person name="Gralnick J.A."/>
        </authorList>
    </citation>
    <scope>NUCLEOTIDE SEQUENCE [LARGE SCALE GENOMIC DNA]</scope>
    <source>
        <strain evidence="2 4">JG233</strain>
    </source>
</reference>
<feature type="region of interest" description="Disordered" evidence="1">
    <location>
        <begin position="100"/>
        <end position="124"/>
    </location>
</feature>
<keyword evidence="4" id="KW-1185">Reference proteome</keyword>
<dbReference type="PATRIC" id="fig|1658765.3.peg.1541"/>
<protein>
    <recommendedName>
        <fullName evidence="5">Winged helix DNA-binding domain</fullName>
    </recommendedName>
</protein>
<evidence type="ECO:0000313" key="4">
    <source>
        <dbReference type="Proteomes" id="UP000036102"/>
    </source>
</evidence>
<evidence type="ECO:0008006" key="5">
    <source>
        <dbReference type="Google" id="ProtNLM"/>
    </source>
</evidence>
<feature type="compositionally biased region" description="Polar residues" evidence="1">
    <location>
        <begin position="111"/>
        <end position="120"/>
    </location>
</feature>
<comment type="caution">
    <text evidence="2">The sequence shown here is derived from an EMBL/GenBank/DDBJ whole genome shotgun (WGS) entry which is preliminary data.</text>
</comment>
<proteinExistence type="predicted"/>
<gene>
    <name evidence="2" type="ORF">Msub_11548</name>
    <name evidence="3" type="ORF">Msub_13215</name>
</gene>
<accession>A0A0J7JC03</accession>
<dbReference type="AlphaFoldDB" id="A0A0J7JC03"/>
<organism evidence="2 4">
    <name type="scientific">Marinobacter subterrani</name>
    <dbReference type="NCBI Taxonomy" id="1658765"/>
    <lineage>
        <taxon>Bacteria</taxon>
        <taxon>Pseudomonadati</taxon>
        <taxon>Pseudomonadota</taxon>
        <taxon>Gammaproteobacteria</taxon>
        <taxon>Pseudomonadales</taxon>
        <taxon>Marinobacteraceae</taxon>
        <taxon>Marinobacter</taxon>
    </lineage>
</organism>
<evidence type="ECO:0000256" key="1">
    <source>
        <dbReference type="SAM" id="MobiDB-lite"/>
    </source>
</evidence>
<dbReference type="RefSeq" id="WP_048495448.1">
    <property type="nucleotide sequence ID" value="NZ_LFBU01000001.1"/>
</dbReference>
<dbReference type="EMBL" id="LFBU01000001">
    <property type="protein sequence ID" value="KMQ75346.1"/>
    <property type="molecule type" value="Genomic_DNA"/>
</dbReference>